<dbReference type="Proteomes" id="UP000236333">
    <property type="component" value="Unassembled WGS sequence"/>
</dbReference>
<dbReference type="AlphaFoldDB" id="A0A2J8AIB4"/>
<dbReference type="PANTHER" id="PTHR31600">
    <property type="entry name" value="TINY MACROCYSTS PROTEIN B-RELATED"/>
    <property type="match status" value="1"/>
</dbReference>
<proteinExistence type="predicted"/>
<feature type="transmembrane region" description="Helical" evidence="2">
    <location>
        <begin position="6"/>
        <end position="27"/>
    </location>
</feature>
<dbReference type="InterPro" id="IPR052994">
    <property type="entry name" value="Tiny_macrocysts_regulators"/>
</dbReference>
<organism evidence="3 4">
    <name type="scientific">Tetrabaena socialis</name>
    <dbReference type="NCBI Taxonomy" id="47790"/>
    <lineage>
        <taxon>Eukaryota</taxon>
        <taxon>Viridiplantae</taxon>
        <taxon>Chlorophyta</taxon>
        <taxon>core chlorophytes</taxon>
        <taxon>Chlorophyceae</taxon>
        <taxon>CS clade</taxon>
        <taxon>Chlamydomonadales</taxon>
        <taxon>Tetrabaenaceae</taxon>
        <taxon>Tetrabaena</taxon>
    </lineage>
</organism>
<evidence type="ECO:0000313" key="3">
    <source>
        <dbReference type="EMBL" id="PNH12263.1"/>
    </source>
</evidence>
<evidence type="ECO:0000256" key="2">
    <source>
        <dbReference type="SAM" id="Phobius"/>
    </source>
</evidence>
<keyword evidence="2" id="KW-1133">Transmembrane helix</keyword>
<evidence type="ECO:0000256" key="1">
    <source>
        <dbReference type="SAM" id="MobiDB-lite"/>
    </source>
</evidence>
<comment type="caution">
    <text evidence="3">The sequence shown here is derived from an EMBL/GenBank/DDBJ whole genome shotgun (WGS) entry which is preliminary data.</text>
</comment>
<keyword evidence="2" id="KW-0812">Transmembrane</keyword>
<sequence length="323" mass="35396">MASHRLSYALIAPFITWGVIIVVINFIGYNSLRGMSAPIATLNVVNEVLVRFHRVIYYTLEVAGALSVTATAYFKAILANELSQWRTDVAVMLYGKNVLGSGTESASVDLLYLFQHYRLATTGVLFGGTSRPADLLYHTDACLCGDPEACQPDGSPYFQATRNGLDVLLNAHFSAAESLITQPDEASGLNTIEFHLLWATGQQDMEGGLSMMNEVFLGDVQDAYNKVEVQQVAMFVISWLLALAFLVFQLRPFLRKALGETRRIAELLSQLPAEVNVEGLVMRVIIGDGQRKTSSTGAKPSRPSEDSAHVKRRGGMQSMKQLA</sequence>
<accession>A0A2J8AIB4</accession>
<feature type="region of interest" description="Disordered" evidence="1">
    <location>
        <begin position="291"/>
        <end position="323"/>
    </location>
</feature>
<name>A0A2J8AIB4_9CHLO</name>
<dbReference type="OrthoDB" id="540670at2759"/>
<reference evidence="3 4" key="1">
    <citation type="journal article" date="2017" name="Mol. Biol. Evol.">
        <title>The 4-celled Tetrabaena socialis nuclear genome reveals the essential components for genetic control of cell number at the origin of multicellularity in the volvocine lineage.</title>
        <authorList>
            <person name="Featherston J."/>
            <person name="Arakaki Y."/>
            <person name="Hanschen E.R."/>
            <person name="Ferris P.J."/>
            <person name="Michod R.E."/>
            <person name="Olson B.J.S.C."/>
            <person name="Nozaki H."/>
            <person name="Durand P.M."/>
        </authorList>
    </citation>
    <scope>NUCLEOTIDE SEQUENCE [LARGE SCALE GENOMIC DNA]</scope>
    <source>
        <strain evidence="3 4">NIES-571</strain>
    </source>
</reference>
<feature type="transmembrane region" description="Helical" evidence="2">
    <location>
        <begin position="232"/>
        <end position="254"/>
    </location>
</feature>
<evidence type="ECO:0000313" key="4">
    <source>
        <dbReference type="Proteomes" id="UP000236333"/>
    </source>
</evidence>
<dbReference type="PANTHER" id="PTHR31600:SF2">
    <property type="entry name" value="GAMETE ENRICHED GENE 10 PROTEIN-RELATED"/>
    <property type="match status" value="1"/>
</dbReference>
<dbReference type="EMBL" id="PGGS01000012">
    <property type="protein sequence ID" value="PNH12263.1"/>
    <property type="molecule type" value="Genomic_DNA"/>
</dbReference>
<keyword evidence="2" id="KW-0472">Membrane</keyword>
<gene>
    <name evidence="3" type="ORF">TSOC_000864</name>
</gene>
<protein>
    <submittedName>
        <fullName evidence="3">Uncharacterized protein</fullName>
    </submittedName>
</protein>
<feature type="transmembrane region" description="Helical" evidence="2">
    <location>
        <begin position="55"/>
        <end position="74"/>
    </location>
</feature>
<keyword evidence="4" id="KW-1185">Reference proteome</keyword>